<evidence type="ECO:0000313" key="2">
    <source>
        <dbReference type="Ensembl" id="ENSXETP00000108283"/>
    </source>
</evidence>
<gene>
    <name evidence="2" type="primary">shoc1</name>
</gene>
<organism evidence="2">
    <name type="scientific">Xenopus tropicalis</name>
    <name type="common">Western clawed frog</name>
    <name type="synonym">Silurana tropicalis</name>
    <dbReference type="NCBI Taxonomy" id="8364"/>
    <lineage>
        <taxon>Eukaryota</taxon>
        <taxon>Metazoa</taxon>
        <taxon>Chordata</taxon>
        <taxon>Craniata</taxon>
        <taxon>Vertebrata</taxon>
        <taxon>Euteleostomi</taxon>
        <taxon>Amphibia</taxon>
        <taxon>Batrachia</taxon>
        <taxon>Anura</taxon>
        <taxon>Pipoidea</taxon>
        <taxon>Pipidae</taxon>
        <taxon>Xenopodinae</taxon>
        <taxon>Xenopus</taxon>
        <taxon>Silurana</taxon>
    </lineage>
</organism>
<feature type="region of interest" description="Disordered" evidence="1">
    <location>
        <begin position="1052"/>
        <end position="1076"/>
    </location>
</feature>
<reference evidence="2" key="1">
    <citation type="journal article" date="2010" name="Science">
        <title>The genome of the Western clawed frog Xenopus tropicalis.</title>
        <authorList>
            <person name="Hellsten U."/>
            <person name="Harland R.M."/>
            <person name="Gilchrist M.J."/>
            <person name="Hendrix D."/>
            <person name="Jurka J."/>
            <person name="Kapitonov V."/>
            <person name="Ovcharenko I."/>
            <person name="Putnam N.H."/>
            <person name="Shu S."/>
            <person name="Taher L."/>
            <person name="Blitz I.L."/>
            <person name="Blumberg B."/>
            <person name="Dichmann D.S."/>
            <person name="Dubchak I."/>
            <person name="Amaya E."/>
            <person name="Detter J.C."/>
            <person name="Fletcher R."/>
            <person name="Gerhard D.S."/>
            <person name="Goodstein D."/>
            <person name="Graves T."/>
            <person name="Grigoriev I.V."/>
            <person name="Grimwood J."/>
            <person name="Kawashima T."/>
            <person name="Lindquist E."/>
            <person name="Lucas S.M."/>
            <person name="Mead P.E."/>
            <person name="Mitros T."/>
            <person name="Ogino H."/>
            <person name="Ohta Y."/>
            <person name="Poliakov A.V."/>
            <person name="Pollet N."/>
            <person name="Robert J."/>
            <person name="Salamov A."/>
            <person name="Sater A.K."/>
            <person name="Schmutz J."/>
            <person name="Terry A."/>
            <person name="Vize P.D."/>
            <person name="Warren W.C."/>
            <person name="Wells D."/>
            <person name="Wills A."/>
            <person name="Wilson R.K."/>
            <person name="Zimmerman L.B."/>
            <person name="Zorn A.M."/>
            <person name="Grainger R."/>
            <person name="Grammer T."/>
            <person name="Khokha M.K."/>
            <person name="Richardson P.M."/>
            <person name="Rokhsar D.S."/>
        </authorList>
    </citation>
    <scope>NUCLEOTIDE SEQUENCE [LARGE SCALE GENOMIC DNA]</scope>
    <source>
        <strain evidence="2">Nigerian</strain>
    </source>
</reference>
<protein>
    <submittedName>
        <fullName evidence="2">Shortage in chiasmata 1</fullName>
    </submittedName>
</protein>
<dbReference type="PANTHER" id="PTHR35668">
    <property type="entry name" value="PROTEIN SHORTAGE IN CHIASMATA 1 ORTHOLOG"/>
    <property type="match status" value="1"/>
</dbReference>
<name>A0A803JK11_XENTR</name>
<dbReference type="Pfam" id="PF17825">
    <property type="entry name" value="DUF5587"/>
    <property type="match status" value="3"/>
</dbReference>
<proteinExistence type="predicted"/>
<evidence type="ECO:0000256" key="1">
    <source>
        <dbReference type="SAM" id="MobiDB-lite"/>
    </source>
</evidence>
<dbReference type="InterPro" id="IPR039991">
    <property type="entry name" value="SHOC1"/>
</dbReference>
<accession>A0A803JK11</accession>
<dbReference type="GO" id="GO:0000794">
    <property type="term" value="C:condensed nuclear chromosome"/>
    <property type="evidence" value="ECO:0007669"/>
    <property type="project" value="InterPro"/>
</dbReference>
<feature type="compositionally biased region" description="Polar residues" evidence="1">
    <location>
        <begin position="1066"/>
        <end position="1076"/>
    </location>
</feature>
<dbReference type="GO" id="GO:0016887">
    <property type="term" value="F:ATP hydrolysis activity"/>
    <property type="evidence" value="ECO:0007669"/>
    <property type="project" value="InterPro"/>
</dbReference>
<dbReference type="PANTHER" id="PTHR35668:SF1">
    <property type="entry name" value="PROTEIN SHORTAGE IN CHIASMATA 1 ORTHOLOG"/>
    <property type="match status" value="1"/>
</dbReference>
<reference evidence="2" key="2">
    <citation type="submission" date="2021-03" db="UniProtKB">
        <authorList>
            <consortium name="Ensembl"/>
        </authorList>
    </citation>
    <scope>IDENTIFICATION</scope>
</reference>
<dbReference type="Ensembl" id="ENSXETT00000116886">
    <property type="protein sequence ID" value="ENSXETP00000108283"/>
    <property type="gene ID" value="ENSXETG00000047372"/>
</dbReference>
<dbReference type="GeneTree" id="ENSGT00390000013037"/>
<dbReference type="GO" id="GO:0000712">
    <property type="term" value="P:resolution of meiotic recombination intermediates"/>
    <property type="evidence" value="ECO:0007669"/>
    <property type="project" value="InterPro"/>
</dbReference>
<sequence>MDTVMFPAFKFHALDYAYENLIRQKISMSWMIIPFPKGIQKNENYCHSRIFTNDNYRRPWTRTKTLSGCDVQHEDSMFDEWKNCFNSDVFLDKYHISVFCHKGTLFEVIPSSNPSSQLDLVEISTTENDTIKSETNYEDCWKTGTDCLVEKPFEDYVLREDVVFVDHLALFRHHMPNLSVLLSRLKMIPVEDPFTIWHKVCSSQEHHLRMEAFKESEKTIADFSTEQFHAMPLEHEKDLMLPFKLKVSNKTRASGTSVTDLIRVMELTPEYVALELKEGQTADLMKAVFKLESFIEKCSESESCEVLLDIASFFSYQEGELEVPFTPPLPPQEYDHISPLYVNLVPEEMSPAPHILQITDTSKDILENLTLNSEIYPLLLKVPCVEYTFRHLTLSKLKELMSISLEIVELQALVPMASNWWSEFGLNVECTLTHSIEPLIATNLTSNLISSKLPVESFRKISMGEVEQTKDVDASCPESSLVNCFTSDGITELRSKDEPECLILSKNIPPAERQCLAYRILEAEALPILNKLVDLNVPACMNWNFSSICFDRTQFFIRQQEKLVTDILNMGKKEDREITIFKYAALFHILVTLRDLILMCTFDKALVYLCKAKEIYKSALGASLDGVWRKLRIIQFVGERDREENPKIKTLKALLLQWKEKRYSEDLQSKVLIITRLNQGDVQCIILNALSNTEGMKTVSLCPTKDTCLNRKTVLDRLKGCSCIVVNNKYIGRDFPWTYFSLVIEYDGTDCWQTLCQDLKLHYVTLITSLQDSAFMAGKSTNISFADMLFDIKVPYVFVTSEGLISKPEILQLMESRYNITFIERSSSASLQLFGATDQYAIISLDWRTSIVMQDIEELLDIASTEKLILKLVALSLQYSWCWLILYSKQRYHSIYSLSGNVLNSLALIYASILPLASKPDELEVKVFIMPGVEETALLIRKIADYTLMSYKSDPYKWLDRSWLSIMPSEEEKCLLAFPCINPMVAQLMLRKGSSLKWLLSRSKEQLQAIMPDVPSKVLKHFTEITSLHRLRASSQEQDMSHVTDSCVQTDNDHVPAPVTADNIHDSSNSQTLGNSQTSSAAAINAYEDILAAATTKSVSFKELFGCSETQTIQSNANESNMLSKNHPVVSSVERRNYSFLRVGTSMSSFHTETEGDINPYQPKKTQPHMSLYSKGNFGVTAFAKDAEDYNQDFGYHLSKGNHGTRQDSQRLHPNEKSFFTDLFSPKPSQTPMYNPKELSDAVFLPSEKPRALYTPNQRTEAFCLAHISKVCYDLSNAENTSLTDAEKSRGKQYFQQFQPKRRKLLYERIPGRCDGQTRLKFF</sequence>